<dbReference type="OrthoDB" id="2965800at2759"/>
<organism evidence="2 3">
    <name type="scientific">Ephemerocybe angulata</name>
    <dbReference type="NCBI Taxonomy" id="980116"/>
    <lineage>
        <taxon>Eukaryota</taxon>
        <taxon>Fungi</taxon>
        <taxon>Dikarya</taxon>
        <taxon>Basidiomycota</taxon>
        <taxon>Agaricomycotina</taxon>
        <taxon>Agaricomycetes</taxon>
        <taxon>Agaricomycetidae</taxon>
        <taxon>Agaricales</taxon>
        <taxon>Agaricineae</taxon>
        <taxon>Psathyrellaceae</taxon>
        <taxon>Ephemerocybe</taxon>
    </lineage>
</organism>
<comment type="caution">
    <text evidence="2">The sequence shown here is derived from an EMBL/GenBank/DDBJ whole genome shotgun (WGS) entry which is preliminary data.</text>
</comment>
<dbReference type="EMBL" id="JACGCI010000042">
    <property type="protein sequence ID" value="KAF6752820.1"/>
    <property type="molecule type" value="Genomic_DNA"/>
</dbReference>
<sequence length="304" mass="34740">MPKAPSSSSSKDTRKGRSSCPKGRKAPPKKAPAILDESNWGRLLKVPPGEKINKDAAKKLYRLRQTSVEVRPGLRPVEWMAWRRHGGPDGFQAYLDKLRKRYAKSHPGKEFPVPRAYRPYVDILTPTPELVALKGKYIQKAHGDEWLWDTCSVKLFGHRNYGKLLVTAFRKLPSGLLGEAPEKGDYGGPKSTRRILARMSNRFPLEIEFYWSHDYLSRIYRALMRIIKAHGTGSSRALIFTYFKYRKWEGITIDGETVRDDAFGWLQGRLADEGKIQLNFGMFVRTHKPPPIWAQYNALLPTSA</sequence>
<evidence type="ECO:0000313" key="3">
    <source>
        <dbReference type="Proteomes" id="UP000521943"/>
    </source>
</evidence>
<feature type="compositionally biased region" description="Polar residues" evidence="1">
    <location>
        <begin position="1"/>
        <end position="10"/>
    </location>
</feature>
<reference evidence="2 3" key="1">
    <citation type="submission" date="2020-07" db="EMBL/GenBank/DDBJ databases">
        <title>Comparative genomics of pyrophilous fungi reveals a link between fire events and developmental genes.</title>
        <authorList>
            <consortium name="DOE Joint Genome Institute"/>
            <person name="Steindorff A.S."/>
            <person name="Carver A."/>
            <person name="Calhoun S."/>
            <person name="Stillman K."/>
            <person name="Liu H."/>
            <person name="Lipzen A."/>
            <person name="Pangilinan J."/>
            <person name="Labutti K."/>
            <person name="Bruns T.D."/>
            <person name="Grigoriev I.V."/>
        </authorList>
    </citation>
    <scope>NUCLEOTIDE SEQUENCE [LARGE SCALE GENOMIC DNA]</scope>
    <source>
        <strain evidence="2 3">CBS 144469</strain>
    </source>
</reference>
<dbReference type="AlphaFoldDB" id="A0A8H6HTC4"/>
<protein>
    <submittedName>
        <fullName evidence="2">Uncharacterized protein</fullName>
    </submittedName>
</protein>
<name>A0A8H6HTC4_9AGAR</name>
<feature type="compositionally biased region" description="Basic residues" evidence="1">
    <location>
        <begin position="14"/>
        <end position="28"/>
    </location>
</feature>
<gene>
    <name evidence="2" type="ORF">DFP72DRAFT_903707</name>
</gene>
<feature type="region of interest" description="Disordered" evidence="1">
    <location>
        <begin position="1"/>
        <end position="34"/>
    </location>
</feature>
<keyword evidence="3" id="KW-1185">Reference proteome</keyword>
<evidence type="ECO:0000256" key="1">
    <source>
        <dbReference type="SAM" id="MobiDB-lite"/>
    </source>
</evidence>
<dbReference type="Proteomes" id="UP000521943">
    <property type="component" value="Unassembled WGS sequence"/>
</dbReference>
<accession>A0A8H6HTC4</accession>
<evidence type="ECO:0000313" key="2">
    <source>
        <dbReference type="EMBL" id="KAF6752820.1"/>
    </source>
</evidence>
<proteinExistence type="predicted"/>